<dbReference type="GeneID" id="81605077"/>
<organism evidence="4 5">
    <name type="scientific">Penicillium daleae</name>
    <dbReference type="NCBI Taxonomy" id="63821"/>
    <lineage>
        <taxon>Eukaryota</taxon>
        <taxon>Fungi</taxon>
        <taxon>Dikarya</taxon>
        <taxon>Ascomycota</taxon>
        <taxon>Pezizomycotina</taxon>
        <taxon>Eurotiomycetes</taxon>
        <taxon>Eurotiomycetidae</taxon>
        <taxon>Eurotiales</taxon>
        <taxon>Aspergillaceae</taxon>
        <taxon>Penicillium</taxon>
    </lineage>
</organism>
<feature type="compositionally biased region" description="Basic and acidic residues" evidence="1">
    <location>
        <begin position="288"/>
        <end position="298"/>
    </location>
</feature>
<dbReference type="EMBL" id="JAPVEA010000009">
    <property type="protein sequence ID" value="KAJ5432296.1"/>
    <property type="molecule type" value="Genomic_DNA"/>
</dbReference>
<dbReference type="Pfam" id="PF04677">
    <property type="entry name" value="CwfJ_C_1"/>
    <property type="match status" value="1"/>
</dbReference>
<dbReference type="InterPro" id="IPR040194">
    <property type="entry name" value="Cwf19-like"/>
</dbReference>
<evidence type="ECO:0000313" key="5">
    <source>
        <dbReference type="Proteomes" id="UP001213681"/>
    </source>
</evidence>
<keyword evidence="5" id="KW-1185">Reference proteome</keyword>
<dbReference type="PANTHER" id="PTHR12072:SF4">
    <property type="entry name" value="CWF19-LIKE PROTEIN 1"/>
    <property type="match status" value="1"/>
</dbReference>
<accession>A0AAD6BUJ0</accession>
<dbReference type="SUPFAM" id="SSF54197">
    <property type="entry name" value="HIT-like"/>
    <property type="match status" value="1"/>
</dbReference>
<dbReference type="InterPro" id="IPR006768">
    <property type="entry name" value="Cwf19-like_C_dom-1"/>
</dbReference>
<dbReference type="GO" id="GO:0071014">
    <property type="term" value="C:post-mRNA release spliceosomal complex"/>
    <property type="evidence" value="ECO:0007669"/>
    <property type="project" value="TreeGrafter"/>
</dbReference>
<evidence type="ECO:0000313" key="4">
    <source>
        <dbReference type="EMBL" id="KAJ5432296.1"/>
    </source>
</evidence>
<comment type="caution">
    <text evidence="4">The sequence shown here is derived from an EMBL/GenBank/DDBJ whole genome shotgun (WGS) entry which is preliminary data.</text>
</comment>
<dbReference type="AlphaFoldDB" id="A0AAD6BUJ0"/>
<feature type="domain" description="Cwf19-like C-terminal" evidence="3">
    <location>
        <begin position="311"/>
        <end position="435"/>
    </location>
</feature>
<evidence type="ECO:0008006" key="6">
    <source>
        <dbReference type="Google" id="ProtNLM"/>
    </source>
</evidence>
<dbReference type="InterPro" id="IPR036265">
    <property type="entry name" value="HIT-like_sf"/>
</dbReference>
<dbReference type="CDD" id="cd07380">
    <property type="entry name" value="MPP_CWF19_N"/>
    <property type="match status" value="1"/>
</dbReference>
<feature type="region of interest" description="Disordered" evidence="1">
    <location>
        <begin position="488"/>
        <end position="529"/>
    </location>
</feature>
<name>A0AAD6BUJ0_9EURO</name>
<dbReference type="InterPro" id="IPR006767">
    <property type="entry name" value="Cwf19-like_C_dom-2"/>
</dbReference>
<reference evidence="4" key="2">
    <citation type="journal article" date="2023" name="IMA Fungus">
        <title>Comparative genomic study of the Penicillium genus elucidates a diverse pangenome and 15 lateral gene transfer events.</title>
        <authorList>
            <person name="Petersen C."/>
            <person name="Sorensen T."/>
            <person name="Nielsen M.R."/>
            <person name="Sondergaard T.E."/>
            <person name="Sorensen J.L."/>
            <person name="Fitzpatrick D.A."/>
            <person name="Frisvad J.C."/>
            <person name="Nielsen K.L."/>
        </authorList>
    </citation>
    <scope>NUCLEOTIDE SEQUENCE</scope>
    <source>
        <strain evidence="4">IBT 16125</strain>
    </source>
</reference>
<sequence length="593" mass="65756">MASKIIVVGSPNCQLKAVFTRLAKLHTKQNFAFAIIVGNLFGDCSTEAELDEISALLQGNIHVPVTTYFTVGSRPLPTRIVEKIEADDEVCPNLYFLGKRGILKTAEGIRIAALGGQLDQSGSNSKPETNASGKFQSTYSESDARALYGMHNADILITNQWPKDIRFGSKVAVPEDYNSISSEVQIISDVCATLRPRYHFSTSDSFFYEREPFFHMPTEDSPDTKPMTRFISLASFDSKQKALYAFSLDLTATAPLTIPAGVTASPLSAPQAKRKNLPSQNQSFQRFASHDPSREYNQHRGKRQQREPPPGPDRCFFCLSNPNIATHLIASIGDQSYLTTAKGPLPPVNFFPSLGFPGHILIIPFEHTPTLGLISDPATRSSTYIEMVRFNTALRHMVSDRSSGQLGAVTWEVSRAGGIHTHWQFLPVPTDLIKEKLVELAFKVEAENLKYPRFSNLALAQSDGAADGEPEDGGALSERGDYFRVSIWSPGEEENSNEEGNEKEKEKDAESSGDAEAEADASKTQPRGSEQIMTLKLNPNFQFDLQFGRRVMAKLLQLDKRMNWKDATQSQAEEEADANAFKETFKKYDFSLE</sequence>
<evidence type="ECO:0000256" key="1">
    <source>
        <dbReference type="SAM" id="MobiDB-lite"/>
    </source>
</evidence>
<dbReference type="Proteomes" id="UP001213681">
    <property type="component" value="Unassembled WGS sequence"/>
</dbReference>
<evidence type="ECO:0000259" key="3">
    <source>
        <dbReference type="Pfam" id="PF04677"/>
    </source>
</evidence>
<proteinExistence type="predicted"/>
<feature type="compositionally biased region" description="Basic and acidic residues" evidence="1">
    <location>
        <begin position="500"/>
        <end position="510"/>
    </location>
</feature>
<feature type="region of interest" description="Disordered" evidence="1">
    <location>
        <begin position="267"/>
        <end position="314"/>
    </location>
</feature>
<dbReference type="PANTHER" id="PTHR12072">
    <property type="entry name" value="CWF19, CELL CYCLE CONTROL PROTEIN"/>
    <property type="match status" value="1"/>
</dbReference>
<dbReference type="GO" id="GO:0000398">
    <property type="term" value="P:mRNA splicing, via spliceosome"/>
    <property type="evidence" value="ECO:0007669"/>
    <property type="project" value="TreeGrafter"/>
</dbReference>
<evidence type="ECO:0000259" key="2">
    <source>
        <dbReference type="Pfam" id="PF04676"/>
    </source>
</evidence>
<reference evidence="4" key="1">
    <citation type="submission" date="2022-12" db="EMBL/GenBank/DDBJ databases">
        <authorList>
            <person name="Petersen C."/>
        </authorList>
    </citation>
    <scope>NUCLEOTIDE SEQUENCE</scope>
    <source>
        <strain evidence="4">IBT 16125</strain>
    </source>
</reference>
<dbReference type="GO" id="GO:0061632">
    <property type="term" value="F:RNA lariat debranching enzyme activator activity"/>
    <property type="evidence" value="ECO:0007669"/>
    <property type="project" value="TreeGrafter"/>
</dbReference>
<dbReference type="RefSeq" id="XP_056759588.1">
    <property type="nucleotide sequence ID" value="XM_056914834.1"/>
</dbReference>
<protein>
    <recommendedName>
        <fullName evidence="6">Cwf19-like C-terminal domain-containing protein</fullName>
    </recommendedName>
</protein>
<dbReference type="Pfam" id="PF04676">
    <property type="entry name" value="CwfJ_C_2"/>
    <property type="match status" value="1"/>
</dbReference>
<feature type="domain" description="Cwf19-like protein C-terminal" evidence="2">
    <location>
        <begin position="538"/>
        <end position="590"/>
    </location>
</feature>
<feature type="compositionally biased region" description="Polar residues" evidence="1">
    <location>
        <begin position="277"/>
        <end position="286"/>
    </location>
</feature>
<gene>
    <name evidence="4" type="ORF">N7458_011452</name>
</gene>